<dbReference type="GO" id="GO:0016757">
    <property type="term" value="F:glycosyltransferase activity"/>
    <property type="evidence" value="ECO:0007669"/>
    <property type="project" value="UniProtKB-KW"/>
</dbReference>
<comment type="caution">
    <text evidence="2">The sequence shown here is derived from an EMBL/GenBank/DDBJ whole genome shotgun (WGS) entry which is preliminary data.</text>
</comment>
<accession>A0ABT7ZRH2</accession>
<organism evidence="2 3">
    <name type="scientific">Winogradskyella bathintestinalis</name>
    <dbReference type="NCBI Taxonomy" id="3035208"/>
    <lineage>
        <taxon>Bacteria</taxon>
        <taxon>Pseudomonadati</taxon>
        <taxon>Bacteroidota</taxon>
        <taxon>Flavobacteriia</taxon>
        <taxon>Flavobacteriales</taxon>
        <taxon>Flavobacteriaceae</taxon>
        <taxon>Winogradskyella</taxon>
    </lineage>
</organism>
<dbReference type="RefSeq" id="WP_290205286.1">
    <property type="nucleotide sequence ID" value="NZ_JASDDK010000001.1"/>
</dbReference>
<dbReference type="EC" id="2.4.-.-" evidence="2"/>
<dbReference type="PANTHER" id="PTHR22916">
    <property type="entry name" value="GLYCOSYLTRANSFERASE"/>
    <property type="match status" value="1"/>
</dbReference>
<dbReference type="Proteomes" id="UP001231197">
    <property type="component" value="Unassembled WGS sequence"/>
</dbReference>
<evidence type="ECO:0000313" key="2">
    <source>
        <dbReference type="EMBL" id="MDN3491587.1"/>
    </source>
</evidence>
<dbReference type="EMBL" id="JASDDK010000001">
    <property type="protein sequence ID" value="MDN3491587.1"/>
    <property type="molecule type" value="Genomic_DNA"/>
</dbReference>
<dbReference type="InterPro" id="IPR001173">
    <property type="entry name" value="Glyco_trans_2-like"/>
</dbReference>
<feature type="domain" description="Glycosyltransferase 2-like" evidence="1">
    <location>
        <begin position="7"/>
        <end position="169"/>
    </location>
</feature>
<dbReference type="Pfam" id="PF00535">
    <property type="entry name" value="Glycos_transf_2"/>
    <property type="match status" value="1"/>
</dbReference>
<dbReference type="InterPro" id="IPR029044">
    <property type="entry name" value="Nucleotide-diphossugar_trans"/>
</dbReference>
<proteinExistence type="predicted"/>
<gene>
    <name evidence="2" type="ORF">QMA06_02565</name>
</gene>
<dbReference type="SUPFAM" id="SSF53448">
    <property type="entry name" value="Nucleotide-diphospho-sugar transferases"/>
    <property type="match status" value="1"/>
</dbReference>
<dbReference type="Gene3D" id="3.90.550.10">
    <property type="entry name" value="Spore Coat Polysaccharide Biosynthesis Protein SpsA, Chain A"/>
    <property type="match status" value="1"/>
</dbReference>
<evidence type="ECO:0000313" key="3">
    <source>
        <dbReference type="Proteomes" id="UP001231197"/>
    </source>
</evidence>
<name>A0ABT7ZRH2_9FLAO</name>
<reference evidence="2 3" key="1">
    <citation type="journal article" date="2023" name="Int. J. Syst. Evol. Microbiol.">
        <title>Winogradskyella bathintestinalis sp. nov., isolated from the intestine of the deep-sea loosejaw dragonfish, Malacosteus niger.</title>
        <authorList>
            <person name="Uniacke-Lowe S."/>
            <person name="Johnson C.N."/>
            <person name="Stanton C."/>
            <person name="Hill C."/>
            <person name="Ross P."/>
        </authorList>
    </citation>
    <scope>NUCLEOTIDE SEQUENCE [LARGE SCALE GENOMIC DNA]</scope>
    <source>
        <strain evidence="2 3">APC 3343</strain>
    </source>
</reference>
<dbReference type="PANTHER" id="PTHR22916:SF3">
    <property type="entry name" value="UDP-GLCNAC:BETAGAL BETA-1,3-N-ACETYLGLUCOSAMINYLTRANSFERASE-LIKE PROTEIN 1"/>
    <property type="match status" value="1"/>
</dbReference>
<sequence length="266" mass="31140">MKKKLVVLIPHYNDPEGLQKSIGSIDEESQVDVFVIDDGSSLKPNEKELIDSYSNGEIFFNYLEENKGLSYALNTGIEFALKNNYKYTGRLDCRDLFVKNKCTKQLAFLESHKNIKLLGTWAKMVDEHNNQLYILKHPINHKKIKKNMYLNNMFVHPSVIMRTDIFSDLGDYNIKYTKAAQDFELFFRIVKKYETANYPEALLIYEMSLNSISSKRRKLQVKSRINIIKDNFYFGFYPIYGIARSSLLYFLSRETTTKLKSVIKKQ</sequence>
<evidence type="ECO:0000259" key="1">
    <source>
        <dbReference type="Pfam" id="PF00535"/>
    </source>
</evidence>
<keyword evidence="2" id="KW-0808">Transferase</keyword>
<protein>
    <submittedName>
        <fullName evidence="2">Glycosyltransferase</fullName>
        <ecNumber evidence="2">2.4.-.-</ecNumber>
    </submittedName>
</protein>
<keyword evidence="2" id="KW-0328">Glycosyltransferase</keyword>
<keyword evidence="3" id="KW-1185">Reference proteome</keyword>